<keyword evidence="4" id="KW-0808">Transferase</keyword>
<evidence type="ECO:0000259" key="12">
    <source>
        <dbReference type="PROSITE" id="PS50305"/>
    </source>
</evidence>
<evidence type="ECO:0000313" key="14">
    <source>
        <dbReference type="Proteomes" id="UP000789508"/>
    </source>
</evidence>
<protein>
    <recommendedName>
        <fullName evidence="10">Regulatory protein SIR2 homolog 7</fullName>
    </recommendedName>
    <alternativeName>
        <fullName evidence="9">SIR2-like protein 7</fullName>
    </alternativeName>
</protein>
<feature type="binding site" evidence="11">
    <location>
        <position position="142"/>
    </location>
    <ligand>
        <name>Zn(2+)</name>
        <dbReference type="ChEBI" id="CHEBI:29105"/>
    </ligand>
</feature>
<evidence type="ECO:0000256" key="9">
    <source>
        <dbReference type="ARBA" id="ARBA00041832"/>
    </source>
</evidence>
<evidence type="ECO:0000313" key="13">
    <source>
        <dbReference type="EMBL" id="CAG8574728.1"/>
    </source>
</evidence>
<evidence type="ECO:0000256" key="11">
    <source>
        <dbReference type="PROSITE-ProRule" id="PRU00236"/>
    </source>
</evidence>
<comment type="similarity">
    <text evidence="8">Belongs to the sirtuin family. Class IV subfamily.</text>
</comment>
<evidence type="ECO:0000256" key="2">
    <source>
        <dbReference type="ARBA" id="ARBA00006924"/>
    </source>
</evidence>
<comment type="cofactor">
    <cofactor evidence="1">
        <name>Zn(2+)</name>
        <dbReference type="ChEBI" id="CHEBI:29105"/>
    </cofactor>
</comment>
<keyword evidence="3" id="KW-0597">Phosphoprotein</keyword>
<name>A0A9N9G1A8_9GLOM</name>
<dbReference type="PANTHER" id="PTHR11085:SF1">
    <property type="entry name" value="NAD-DEPENDENT PROTEIN DEACETYLASE SIRTUIN-7"/>
    <property type="match status" value="1"/>
</dbReference>
<evidence type="ECO:0000256" key="4">
    <source>
        <dbReference type="ARBA" id="ARBA00022679"/>
    </source>
</evidence>
<dbReference type="InterPro" id="IPR050134">
    <property type="entry name" value="NAD-dep_sirtuin_deacylases"/>
</dbReference>
<evidence type="ECO:0000256" key="6">
    <source>
        <dbReference type="ARBA" id="ARBA00022833"/>
    </source>
</evidence>
<feature type="binding site" evidence="11">
    <location>
        <position position="112"/>
    </location>
    <ligand>
        <name>Zn(2+)</name>
        <dbReference type="ChEBI" id="CHEBI:29105"/>
    </ligand>
</feature>
<evidence type="ECO:0000256" key="8">
    <source>
        <dbReference type="ARBA" id="ARBA00038170"/>
    </source>
</evidence>
<dbReference type="InterPro" id="IPR003000">
    <property type="entry name" value="Sirtuin"/>
</dbReference>
<dbReference type="InterPro" id="IPR026590">
    <property type="entry name" value="Ssirtuin_cat_dom"/>
</dbReference>
<dbReference type="SUPFAM" id="SSF52467">
    <property type="entry name" value="DHS-like NAD/FAD-binding domain"/>
    <property type="match status" value="1"/>
</dbReference>
<dbReference type="Gene3D" id="3.40.50.1220">
    <property type="entry name" value="TPP-binding domain"/>
    <property type="match status" value="1"/>
</dbReference>
<evidence type="ECO:0000256" key="5">
    <source>
        <dbReference type="ARBA" id="ARBA00022723"/>
    </source>
</evidence>
<comment type="caution">
    <text evidence="13">The sequence shown here is derived from an EMBL/GenBank/DDBJ whole genome shotgun (WGS) entry which is preliminary data.</text>
</comment>
<dbReference type="AlphaFoldDB" id="A0A9N9G1A8"/>
<dbReference type="EMBL" id="CAJVPS010002713">
    <property type="protein sequence ID" value="CAG8574728.1"/>
    <property type="molecule type" value="Genomic_DNA"/>
</dbReference>
<dbReference type="GO" id="GO:0017136">
    <property type="term" value="F:histone deacetylase activity, NAD-dependent"/>
    <property type="evidence" value="ECO:0007669"/>
    <property type="project" value="TreeGrafter"/>
</dbReference>
<dbReference type="GO" id="GO:0046872">
    <property type="term" value="F:metal ion binding"/>
    <property type="evidence" value="ECO:0007669"/>
    <property type="project" value="UniProtKB-KW"/>
</dbReference>
<keyword evidence="6 11" id="KW-0862">Zinc</keyword>
<evidence type="ECO:0000256" key="3">
    <source>
        <dbReference type="ARBA" id="ARBA00022553"/>
    </source>
</evidence>
<evidence type="ECO:0000256" key="7">
    <source>
        <dbReference type="ARBA" id="ARBA00023027"/>
    </source>
</evidence>
<dbReference type="PANTHER" id="PTHR11085">
    <property type="entry name" value="NAD-DEPENDENT PROTEIN DEACYLASE SIRTUIN-5, MITOCHONDRIAL-RELATED"/>
    <property type="match status" value="1"/>
</dbReference>
<dbReference type="InterPro" id="IPR029035">
    <property type="entry name" value="DHS-like_NAD/FAD-binding_dom"/>
</dbReference>
<accession>A0A9N9G1A8</accession>
<sequence length="324" mass="37680">MHLGTKVINKKKEDFDSPEMLQQKTNKLMELIRKAKFVVVFIGIDSFVSKHEGNTITKSQQPTKGQKVLVRLFELGYIKYIVSQTIDGTLIRYGMPLTAICELNGNVNIERCPECKRSYWRKFNILEENGCEGFRNNNHQTCRRCYNCGYFLRDTIIYPNESIPNESIQKAAIHTRQCDLLIILGTLSTMNPIKDLFSRPSENLSTIIINTQKSPQDINPFTLRLFSRPDDVLLLISRYFKISDLDKLKDLVSNDDSFLEMIILPNPTRKLDAIRETRIELRKWSIEKLNEVLKERGVVLHTSVDKNELVEIFLRRCGDIVYWI</sequence>
<gene>
    <name evidence="13" type="ORF">ALEPTO_LOCUS6977</name>
</gene>
<keyword evidence="5 11" id="KW-0479">Metal-binding</keyword>
<dbReference type="Proteomes" id="UP000789508">
    <property type="component" value="Unassembled WGS sequence"/>
</dbReference>
<comment type="caution">
    <text evidence="11">Lacks conserved residue(s) required for the propagation of feature annotation.</text>
</comment>
<dbReference type="GO" id="GO:0070403">
    <property type="term" value="F:NAD+ binding"/>
    <property type="evidence" value="ECO:0007669"/>
    <property type="project" value="InterPro"/>
</dbReference>
<dbReference type="PROSITE" id="PS50305">
    <property type="entry name" value="SIRTUIN"/>
    <property type="match status" value="1"/>
</dbReference>
<dbReference type="OrthoDB" id="424302at2759"/>
<organism evidence="13 14">
    <name type="scientific">Ambispora leptoticha</name>
    <dbReference type="NCBI Taxonomy" id="144679"/>
    <lineage>
        <taxon>Eukaryota</taxon>
        <taxon>Fungi</taxon>
        <taxon>Fungi incertae sedis</taxon>
        <taxon>Mucoromycota</taxon>
        <taxon>Glomeromycotina</taxon>
        <taxon>Glomeromycetes</taxon>
        <taxon>Archaeosporales</taxon>
        <taxon>Ambisporaceae</taxon>
        <taxon>Ambispora</taxon>
    </lineage>
</organism>
<feature type="domain" description="Deacetylase sirtuin-type" evidence="12">
    <location>
        <begin position="1"/>
        <end position="274"/>
    </location>
</feature>
<evidence type="ECO:0000256" key="10">
    <source>
        <dbReference type="ARBA" id="ARBA00043038"/>
    </source>
</evidence>
<keyword evidence="14" id="KW-1185">Reference proteome</keyword>
<evidence type="ECO:0000256" key="1">
    <source>
        <dbReference type="ARBA" id="ARBA00001947"/>
    </source>
</evidence>
<reference evidence="13" key="1">
    <citation type="submission" date="2021-06" db="EMBL/GenBank/DDBJ databases">
        <authorList>
            <person name="Kallberg Y."/>
            <person name="Tangrot J."/>
            <person name="Rosling A."/>
        </authorList>
    </citation>
    <scope>NUCLEOTIDE SEQUENCE</scope>
    <source>
        <strain evidence="13">FL130A</strain>
    </source>
</reference>
<feature type="binding site" evidence="11">
    <location>
        <position position="115"/>
    </location>
    <ligand>
        <name>Zn(2+)</name>
        <dbReference type="ChEBI" id="CHEBI:29105"/>
    </ligand>
</feature>
<dbReference type="GO" id="GO:0005634">
    <property type="term" value="C:nucleus"/>
    <property type="evidence" value="ECO:0007669"/>
    <property type="project" value="TreeGrafter"/>
</dbReference>
<keyword evidence="7" id="KW-0520">NAD</keyword>
<comment type="similarity">
    <text evidence="2">Belongs to the sirtuin family. Class I subfamily.</text>
</comment>
<proteinExistence type="inferred from homology"/>
<dbReference type="Pfam" id="PF02146">
    <property type="entry name" value="SIR2"/>
    <property type="match status" value="1"/>
</dbReference>
<feature type="binding site" evidence="11">
    <location>
        <position position="148"/>
    </location>
    <ligand>
        <name>Zn(2+)</name>
        <dbReference type="ChEBI" id="CHEBI:29105"/>
    </ligand>
</feature>